<dbReference type="EMBL" id="RQFT01000012">
    <property type="protein sequence ID" value="TGL03289.1"/>
    <property type="molecule type" value="Genomic_DNA"/>
</dbReference>
<evidence type="ECO:0000313" key="5">
    <source>
        <dbReference type="Proteomes" id="UP000297641"/>
    </source>
</evidence>
<dbReference type="AlphaFoldDB" id="A0A7I0HNG3"/>
<name>A0A7I0HNG3_9LEPT</name>
<gene>
    <name evidence="2" type="ORF">EHQ10_17465</name>
    <name evidence="3" type="ORF">EHQ43_16030</name>
</gene>
<evidence type="ECO:0000313" key="4">
    <source>
        <dbReference type="Proteomes" id="UP000297617"/>
    </source>
</evidence>
<proteinExistence type="predicted"/>
<reference evidence="4 5" key="2">
    <citation type="journal article" date="2019" name="PLoS Negl. Trop. Dis.">
        <title>Revisiting the worldwide diversity of Leptospira species in the environment.</title>
        <authorList>
            <person name="Vincent A.T."/>
            <person name="Schiettekatte O."/>
            <person name="Bourhy P."/>
            <person name="Veyrier F.J."/>
            <person name="Picardeau M."/>
        </authorList>
    </citation>
    <scope>NUCLEOTIDE SEQUENCE [LARGE SCALE GENOMIC DNA]</scope>
    <source>
        <strain evidence="3 5">201800273</strain>
        <strain evidence="4">201800295</strain>
    </source>
</reference>
<evidence type="ECO:0000313" key="2">
    <source>
        <dbReference type="EMBL" id="TGK47110.1"/>
    </source>
</evidence>
<evidence type="ECO:0000313" key="3">
    <source>
        <dbReference type="EMBL" id="TGL03289.1"/>
    </source>
</evidence>
<dbReference type="Proteomes" id="UP000297641">
    <property type="component" value="Unassembled WGS sequence"/>
</dbReference>
<protein>
    <submittedName>
        <fullName evidence="3">Uncharacterized protein</fullName>
    </submittedName>
</protein>
<sequence length="180" mass="20861">MSISELSLVFLIAFSGLAFFDGFVLHLWKYKLYYYDDTFYEHKLHTVRAVLFPIVLIGLFLFEIKGWLYVLVLTITVIDLIVQVFDMWEEKRARNRFGGLSSIEYILHVTLTSLHTSMLILYLIAKPSGSFTYNGLEIILAKNFQYLVVINLLPGAILVALLHLVLCHSYFRRGMTLSRK</sequence>
<dbReference type="RefSeq" id="WP_135754824.1">
    <property type="nucleotide sequence ID" value="NZ_RQFD01000016.1"/>
</dbReference>
<keyword evidence="1" id="KW-0472">Membrane</keyword>
<feature type="transmembrane region" description="Helical" evidence="1">
    <location>
        <begin position="144"/>
        <end position="171"/>
    </location>
</feature>
<feature type="transmembrane region" description="Helical" evidence="1">
    <location>
        <begin position="105"/>
        <end position="124"/>
    </location>
</feature>
<accession>A0A7I0HNG3</accession>
<organism evidence="3 5">
    <name type="scientific">Leptospira bouyouniensis</name>
    <dbReference type="NCBI Taxonomy" id="2484911"/>
    <lineage>
        <taxon>Bacteria</taxon>
        <taxon>Pseudomonadati</taxon>
        <taxon>Spirochaetota</taxon>
        <taxon>Spirochaetia</taxon>
        <taxon>Leptospirales</taxon>
        <taxon>Leptospiraceae</taxon>
        <taxon>Leptospira</taxon>
    </lineage>
</organism>
<feature type="transmembrane region" description="Helical" evidence="1">
    <location>
        <begin position="6"/>
        <end position="25"/>
    </location>
</feature>
<evidence type="ECO:0000256" key="1">
    <source>
        <dbReference type="SAM" id="Phobius"/>
    </source>
</evidence>
<keyword evidence="1" id="KW-0812">Transmembrane</keyword>
<reference evidence="2" key="1">
    <citation type="submission" date="2018-10" db="EMBL/GenBank/DDBJ databases">
        <authorList>
            <person name="Vincent A.T."/>
            <person name="Schiettekatte O."/>
            <person name="Bourhy P."/>
            <person name="Veyrier F.J."/>
            <person name="Picardeau M."/>
        </authorList>
    </citation>
    <scope>NUCLEOTIDE SEQUENCE</scope>
    <source>
        <strain evidence="2">201800295</strain>
    </source>
</reference>
<feature type="transmembrane region" description="Helical" evidence="1">
    <location>
        <begin position="68"/>
        <end position="85"/>
    </location>
</feature>
<comment type="caution">
    <text evidence="3">The sequence shown here is derived from an EMBL/GenBank/DDBJ whole genome shotgun (WGS) entry which is preliminary data.</text>
</comment>
<feature type="transmembrane region" description="Helical" evidence="1">
    <location>
        <begin position="46"/>
        <end position="62"/>
    </location>
</feature>
<keyword evidence="4" id="KW-1185">Reference proteome</keyword>
<dbReference type="EMBL" id="RQFD01000016">
    <property type="protein sequence ID" value="TGK47110.1"/>
    <property type="molecule type" value="Genomic_DNA"/>
</dbReference>
<keyword evidence="1" id="KW-1133">Transmembrane helix</keyword>
<dbReference type="Proteomes" id="UP000297617">
    <property type="component" value="Unassembled WGS sequence"/>
</dbReference>